<dbReference type="Pfam" id="PF00392">
    <property type="entry name" value="GntR"/>
    <property type="match status" value="1"/>
</dbReference>
<dbReference type="KEGG" id="sedi:EBB79_05015"/>
<evidence type="ECO:0000313" key="6">
    <source>
        <dbReference type="Proteomes" id="UP000283063"/>
    </source>
</evidence>
<dbReference type="SMART" id="SM00345">
    <property type="entry name" value="HTH_GNTR"/>
    <property type="match status" value="1"/>
</dbReference>
<dbReference type="AlphaFoldDB" id="A0A3T0MZW2"/>
<dbReference type="Proteomes" id="UP000283063">
    <property type="component" value="Chromosome"/>
</dbReference>
<dbReference type="Gene3D" id="1.10.10.10">
    <property type="entry name" value="Winged helix-like DNA-binding domain superfamily/Winged helix DNA-binding domain"/>
    <property type="match status" value="1"/>
</dbReference>
<evidence type="ECO:0000256" key="1">
    <source>
        <dbReference type="ARBA" id="ARBA00023015"/>
    </source>
</evidence>
<dbReference type="CDD" id="cd07377">
    <property type="entry name" value="WHTH_GntR"/>
    <property type="match status" value="1"/>
</dbReference>
<dbReference type="OrthoDB" id="284307at2"/>
<dbReference type="InterPro" id="IPR000524">
    <property type="entry name" value="Tscrpt_reg_HTH_GntR"/>
</dbReference>
<evidence type="ECO:0000313" key="5">
    <source>
        <dbReference type="EMBL" id="AZV77310.1"/>
    </source>
</evidence>
<keyword evidence="2" id="KW-0238">DNA-binding</keyword>
<reference evidence="5 6" key="1">
    <citation type="submission" date="2018-10" db="EMBL/GenBank/DDBJ databases">
        <title>Parasedimentitalea marina sp. nov., a psychrophilic bacterium isolated from deep seawater of the New Britain Trench.</title>
        <authorList>
            <person name="Cao J."/>
        </authorList>
    </citation>
    <scope>NUCLEOTIDE SEQUENCE [LARGE SCALE GENOMIC DNA]</scope>
    <source>
        <strain evidence="5 6">W43</strain>
    </source>
</reference>
<gene>
    <name evidence="5" type="ORF">EBB79_05015</name>
</gene>
<dbReference type="GO" id="GO:0003700">
    <property type="term" value="F:DNA-binding transcription factor activity"/>
    <property type="evidence" value="ECO:0007669"/>
    <property type="project" value="InterPro"/>
</dbReference>
<dbReference type="Pfam" id="PF07729">
    <property type="entry name" value="FCD"/>
    <property type="match status" value="1"/>
</dbReference>
<dbReference type="SUPFAM" id="SSF46785">
    <property type="entry name" value="Winged helix' DNA-binding domain"/>
    <property type="match status" value="1"/>
</dbReference>
<dbReference type="SMART" id="SM00895">
    <property type="entry name" value="FCD"/>
    <property type="match status" value="1"/>
</dbReference>
<dbReference type="Gene3D" id="1.20.120.530">
    <property type="entry name" value="GntR ligand-binding domain-like"/>
    <property type="match status" value="1"/>
</dbReference>
<protein>
    <submittedName>
        <fullName evidence="5">FadR family transcriptional regulator</fullName>
    </submittedName>
</protein>
<accession>A0A3T0MZW2</accession>
<dbReference type="InterPro" id="IPR008920">
    <property type="entry name" value="TF_FadR/GntR_C"/>
</dbReference>
<sequence>MTNQTDTETAALKTLRNFLIDQEIALNGKLPPERQLCMELGFTRGRLRKAMAVLEAEGQVWRHVGRGTFYGPRPVMNLTDIEYLNAHSRPTEVMEARMAIEPQLAKLAAVHGTSSNFAEMRRCKKLCKSAGEWRVYESWDNNFHQAIAKATCNKLLISLFDTLNIVRRSTVWGQLRSTKLPPANHASFEEHDAIYDAIASRDAETASQKMSEHLRTVRARTYAAMEKT</sequence>
<name>A0A3T0MZW2_9RHOB</name>
<dbReference type="PANTHER" id="PTHR43537:SF5">
    <property type="entry name" value="UXU OPERON TRANSCRIPTIONAL REGULATOR"/>
    <property type="match status" value="1"/>
</dbReference>
<proteinExistence type="predicted"/>
<dbReference type="InterPro" id="IPR036390">
    <property type="entry name" value="WH_DNA-bd_sf"/>
</dbReference>
<evidence type="ECO:0000256" key="3">
    <source>
        <dbReference type="ARBA" id="ARBA00023163"/>
    </source>
</evidence>
<dbReference type="GO" id="GO:0003677">
    <property type="term" value="F:DNA binding"/>
    <property type="evidence" value="ECO:0007669"/>
    <property type="project" value="UniProtKB-KW"/>
</dbReference>
<evidence type="ECO:0000256" key="2">
    <source>
        <dbReference type="ARBA" id="ARBA00023125"/>
    </source>
</evidence>
<keyword evidence="6" id="KW-1185">Reference proteome</keyword>
<keyword evidence="1" id="KW-0805">Transcription regulation</keyword>
<keyword evidence="3" id="KW-0804">Transcription</keyword>
<dbReference type="PANTHER" id="PTHR43537">
    <property type="entry name" value="TRANSCRIPTIONAL REGULATOR, GNTR FAMILY"/>
    <property type="match status" value="1"/>
</dbReference>
<feature type="domain" description="HTH gntR-type" evidence="4">
    <location>
        <begin position="5"/>
        <end position="73"/>
    </location>
</feature>
<dbReference type="PRINTS" id="PR00035">
    <property type="entry name" value="HTHGNTR"/>
</dbReference>
<dbReference type="RefSeq" id="WP_127747865.1">
    <property type="nucleotide sequence ID" value="NZ_CP033219.1"/>
</dbReference>
<dbReference type="InterPro" id="IPR036388">
    <property type="entry name" value="WH-like_DNA-bd_sf"/>
</dbReference>
<organism evidence="5 6">
    <name type="scientific">Parasedimentitalea marina</name>
    <dbReference type="NCBI Taxonomy" id="2483033"/>
    <lineage>
        <taxon>Bacteria</taxon>
        <taxon>Pseudomonadati</taxon>
        <taxon>Pseudomonadota</taxon>
        <taxon>Alphaproteobacteria</taxon>
        <taxon>Rhodobacterales</taxon>
        <taxon>Paracoccaceae</taxon>
        <taxon>Parasedimentitalea</taxon>
    </lineage>
</organism>
<dbReference type="EMBL" id="CP033219">
    <property type="protein sequence ID" value="AZV77310.1"/>
    <property type="molecule type" value="Genomic_DNA"/>
</dbReference>
<evidence type="ECO:0000259" key="4">
    <source>
        <dbReference type="PROSITE" id="PS50949"/>
    </source>
</evidence>
<dbReference type="InterPro" id="IPR011711">
    <property type="entry name" value="GntR_C"/>
</dbReference>
<dbReference type="SUPFAM" id="SSF48008">
    <property type="entry name" value="GntR ligand-binding domain-like"/>
    <property type="match status" value="1"/>
</dbReference>
<dbReference type="PROSITE" id="PS50949">
    <property type="entry name" value="HTH_GNTR"/>
    <property type="match status" value="1"/>
</dbReference>